<accession>A0A0C3A5M8</accession>
<evidence type="ECO:0000313" key="1">
    <source>
        <dbReference type="EMBL" id="KIM60017.1"/>
    </source>
</evidence>
<proteinExistence type="predicted"/>
<dbReference type="InParanoid" id="A0A0C3A5M8"/>
<reference evidence="1 2" key="1">
    <citation type="submission" date="2014-04" db="EMBL/GenBank/DDBJ databases">
        <authorList>
            <consortium name="DOE Joint Genome Institute"/>
            <person name="Kuo A."/>
            <person name="Kohler A."/>
            <person name="Nagy L.G."/>
            <person name="Floudas D."/>
            <person name="Copeland A."/>
            <person name="Barry K.W."/>
            <person name="Cichocki N."/>
            <person name="Veneault-Fourrey C."/>
            <person name="LaButti K."/>
            <person name="Lindquist E.A."/>
            <person name="Lipzen A."/>
            <person name="Lundell T."/>
            <person name="Morin E."/>
            <person name="Murat C."/>
            <person name="Sun H."/>
            <person name="Tunlid A."/>
            <person name="Henrissat B."/>
            <person name="Grigoriev I.V."/>
            <person name="Hibbett D.S."/>
            <person name="Martin F."/>
            <person name="Nordberg H.P."/>
            <person name="Cantor M.N."/>
            <person name="Hua S.X."/>
        </authorList>
    </citation>
    <scope>NUCLEOTIDE SEQUENCE [LARGE SCALE GENOMIC DNA]</scope>
    <source>
        <strain evidence="1 2">Foug A</strain>
    </source>
</reference>
<dbReference type="HOGENOM" id="CLU_2868943_0_0_1"/>
<name>A0A0C3A5M8_9AGAM</name>
<gene>
    <name evidence="1" type="ORF">SCLCIDRAFT_1217288</name>
</gene>
<protein>
    <submittedName>
        <fullName evidence="1">Uncharacterized protein</fullName>
    </submittedName>
</protein>
<dbReference type="Proteomes" id="UP000053989">
    <property type="component" value="Unassembled WGS sequence"/>
</dbReference>
<keyword evidence="2" id="KW-1185">Reference proteome</keyword>
<reference evidence="2" key="2">
    <citation type="submission" date="2015-01" db="EMBL/GenBank/DDBJ databases">
        <title>Evolutionary Origins and Diversification of the Mycorrhizal Mutualists.</title>
        <authorList>
            <consortium name="DOE Joint Genome Institute"/>
            <consortium name="Mycorrhizal Genomics Consortium"/>
            <person name="Kohler A."/>
            <person name="Kuo A."/>
            <person name="Nagy L.G."/>
            <person name="Floudas D."/>
            <person name="Copeland A."/>
            <person name="Barry K.W."/>
            <person name="Cichocki N."/>
            <person name="Veneault-Fourrey C."/>
            <person name="LaButti K."/>
            <person name="Lindquist E.A."/>
            <person name="Lipzen A."/>
            <person name="Lundell T."/>
            <person name="Morin E."/>
            <person name="Murat C."/>
            <person name="Riley R."/>
            <person name="Ohm R."/>
            <person name="Sun H."/>
            <person name="Tunlid A."/>
            <person name="Henrissat B."/>
            <person name="Grigoriev I.V."/>
            <person name="Hibbett D.S."/>
            <person name="Martin F."/>
        </authorList>
    </citation>
    <scope>NUCLEOTIDE SEQUENCE [LARGE SCALE GENOMIC DNA]</scope>
    <source>
        <strain evidence="2">Foug A</strain>
    </source>
</reference>
<dbReference type="AlphaFoldDB" id="A0A0C3A5M8"/>
<dbReference type="EMBL" id="KN822067">
    <property type="protein sequence ID" value="KIM60017.1"/>
    <property type="molecule type" value="Genomic_DNA"/>
</dbReference>
<organism evidence="1 2">
    <name type="scientific">Scleroderma citrinum Foug A</name>
    <dbReference type="NCBI Taxonomy" id="1036808"/>
    <lineage>
        <taxon>Eukaryota</taxon>
        <taxon>Fungi</taxon>
        <taxon>Dikarya</taxon>
        <taxon>Basidiomycota</taxon>
        <taxon>Agaricomycotina</taxon>
        <taxon>Agaricomycetes</taxon>
        <taxon>Agaricomycetidae</taxon>
        <taxon>Boletales</taxon>
        <taxon>Sclerodermatineae</taxon>
        <taxon>Sclerodermataceae</taxon>
        <taxon>Scleroderma</taxon>
    </lineage>
</organism>
<sequence length="64" mass="7344">MERENPGRNGCTGAMNYPEKTVSLGIRREATKLATYWRHSNSVTWRRNVSSDIYIPPQSMSQLT</sequence>
<evidence type="ECO:0000313" key="2">
    <source>
        <dbReference type="Proteomes" id="UP000053989"/>
    </source>
</evidence>